<dbReference type="Proteomes" id="UP000825729">
    <property type="component" value="Unassembled WGS sequence"/>
</dbReference>
<feature type="compositionally biased region" description="Basic residues" evidence="1">
    <location>
        <begin position="1"/>
        <end position="18"/>
    </location>
</feature>
<protein>
    <submittedName>
        <fullName evidence="2">Uncharacterized protein</fullName>
    </submittedName>
</protein>
<keyword evidence="3" id="KW-1185">Reference proteome</keyword>
<feature type="compositionally biased region" description="Basic and acidic residues" evidence="1">
    <location>
        <begin position="174"/>
        <end position="200"/>
    </location>
</feature>
<feature type="compositionally biased region" description="Polar residues" evidence="1">
    <location>
        <begin position="38"/>
        <end position="47"/>
    </location>
</feature>
<dbReference type="EMBL" id="JAINDJ010000008">
    <property type="protein sequence ID" value="KAG9440017.1"/>
    <property type="molecule type" value="Genomic_DNA"/>
</dbReference>
<sequence length="322" mass="35257">MTHRRKPPPLRLRPHPRHLNSPPGPSEGVGRSPPDPSPTTRLESASPPTIKVFAPPRRRQAVRSSPTTCSTLSGLTAPVGAEAARFPHRSFFLPPPPSAPRHVPTKETSAVISAIAGIASQAGSPMMGKCLLETVMDHFEDCGWREGQRIRGKPRNRESWWSWWGFFRAKAKSREGRGESRGREEGGGREVGRGESREGGESGGGRVGRGESGGGESREGGESGGREEGGGRECREGGVGVGFERICDESVLSKACLLVKLFRSFSILKLHDDIAIWTPRNTFQDFLRTLGRSLMILKVFDFYDFITDSLGFFFSPTTYNPL</sequence>
<name>A0AAV7DTS8_ARIFI</name>
<evidence type="ECO:0000256" key="1">
    <source>
        <dbReference type="SAM" id="MobiDB-lite"/>
    </source>
</evidence>
<evidence type="ECO:0000313" key="3">
    <source>
        <dbReference type="Proteomes" id="UP000825729"/>
    </source>
</evidence>
<organism evidence="2 3">
    <name type="scientific">Aristolochia fimbriata</name>
    <name type="common">White veined hardy Dutchman's pipe vine</name>
    <dbReference type="NCBI Taxonomy" id="158543"/>
    <lineage>
        <taxon>Eukaryota</taxon>
        <taxon>Viridiplantae</taxon>
        <taxon>Streptophyta</taxon>
        <taxon>Embryophyta</taxon>
        <taxon>Tracheophyta</taxon>
        <taxon>Spermatophyta</taxon>
        <taxon>Magnoliopsida</taxon>
        <taxon>Magnoliidae</taxon>
        <taxon>Piperales</taxon>
        <taxon>Aristolochiaceae</taxon>
        <taxon>Aristolochia</taxon>
    </lineage>
</organism>
<feature type="compositionally biased region" description="Basic and acidic residues" evidence="1">
    <location>
        <begin position="216"/>
        <end position="234"/>
    </location>
</feature>
<feature type="region of interest" description="Disordered" evidence="1">
    <location>
        <begin position="1"/>
        <end position="69"/>
    </location>
</feature>
<dbReference type="AlphaFoldDB" id="A0AAV7DTS8"/>
<feature type="region of interest" description="Disordered" evidence="1">
    <location>
        <begin position="174"/>
        <end position="234"/>
    </location>
</feature>
<evidence type="ECO:0000313" key="2">
    <source>
        <dbReference type="EMBL" id="KAG9440017.1"/>
    </source>
</evidence>
<gene>
    <name evidence="2" type="ORF">H6P81_020182</name>
</gene>
<proteinExistence type="predicted"/>
<reference evidence="2 3" key="1">
    <citation type="submission" date="2021-07" db="EMBL/GenBank/DDBJ databases">
        <title>The Aristolochia fimbriata genome: insights into angiosperm evolution, floral development and chemical biosynthesis.</title>
        <authorList>
            <person name="Jiao Y."/>
        </authorList>
    </citation>
    <scope>NUCLEOTIDE SEQUENCE [LARGE SCALE GENOMIC DNA]</scope>
    <source>
        <strain evidence="2">IBCAS-2021</strain>
        <tissue evidence="2">Leaf</tissue>
    </source>
</reference>
<comment type="caution">
    <text evidence="2">The sequence shown here is derived from an EMBL/GenBank/DDBJ whole genome shotgun (WGS) entry which is preliminary data.</text>
</comment>
<accession>A0AAV7DTS8</accession>
<feature type="compositionally biased region" description="Gly residues" evidence="1">
    <location>
        <begin position="201"/>
        <end position="215"/>
    </location>
</feature>